<dbReference type="Pfam" id="PF17517">
    <property type="entry name" value="IgGFc_binding"/>
    <property type="match status" value="1"/>
</dbReference>
<gene>
    <name evidence="2" type="ORF">AKJ09_09351</name>
</gene>
<feature type="domain" description="IgGFc-binding protein N-terminal" evidence="1">
    <location>
        <begin position="260"/>
        <end position="593"/>
    </location>
</feature>
<evidence type="ECO:0000259" key="1">
    <source>
        <dbReference type="Pfam" id="PF17517"/>
    </source>
</evidence>
<evidence type="ECO:0000313" key="3">
    <source>
        <dbReference type="Proteomes" id="UP000064967"/>
    </source>
</evidence>
<dbReference type="AlphaFoldDB" id="A0A0K1QAC4"/>
<dbReference type="Proteomes" id="UP000064967">
    <property type="component" value="Chromosome"/>
</dbReference>
<reference evidence="2 3" key="1">
    <citation type="submission" date="2015-08" db="EMBL/GenBank/DDBJ databases">
        <authorList>
            <person name="Babu N.S."/>
            <person name="Beckwith C.J."/>
            <person name="Beseler K.G."/>
            <person name="Brison A."/>
            <person name="Carone J.V."/>
            <person name="Caskin T.P."/>
            <person name="Diamond M."/>
            <person name="Durham M.E."/>
            <person name="Foxe J.M."/>
            <person name="Go M."/>
            <person name="Henderson B.A."/>
            <person name="Jones I.B."/>
            <person name="McGettigan J.A."/>
            <person name="Micheletti S.J."/>
            <person name="Nasrallah M.E."/>
            <person name="Ortiz D."/>
            <person name="Piller C.R."/>
            <person name="Privatt S.R."/>
            <person name="Schneider S.L."/>
            <person name="Sharp S."/>
            <person name="Smith T.C."/>
            <person name="Stanton J.D."/>
            <person name="Ullery H.E."/>
            <person name="Wilson R.J."/>
            <person name="Serrano M.G."/>
            <person name="Buck G."/>
            <person name="Lee V."/>
            <person name="Wang Y."/>
            <person name="Carvalho R."/>
            <person name="Voegtly L."/>
            <person name="Shi R."/>
            <person name="Duckworth R."/>
            <person name="Johnson A."/>
            <person name="Loviza R."/>
            <person name="Walstead R."/>
            <person name="Shah Z."/>
            <person name="Kiflezghi M."/>
            <person name="Wade K."/>
            <person name="Ball S.L."/>
            <person name="Bradley K.W."/>
            <person name="Asai D.J."/>
            <person name="Bowman C.A."/>
            <person name="Russell D.A."/>
            <person name="Pope W.H."/>
            <person name="Jacobs-Sera D."/>
            <person name="Hendrix R.W."/>
            <person name="Hatfull G.F."/>
        </authorList>
    </citation>
    <scope>NUCLEOTIDE SEQUENCE [LARGE SCALE GENOMIC DNA]</scope>
    <source>
        <strain evidence="2 3">DSM 27648</strain>
    </source>
</reference>
<protein>
    <recommendedName>
        <fullName evidence="1">IgGFc-binding protein N-terminal domain-containing protein</fullName>
    </recommendedName>
</protein>
<accession>A0A0K1QAC4</accession>
<dbReference type="STRING" id="1391654.AKJ09_09351"/>
<dbReference type="EMBL" id="CP012333">
    <property type="protein sequence ID" value="AKV02688.1"/>
    <property type="molecule type" value="Genomic_DNA"/>
</dbReference>
<organism evidence="2 3">
    <name type="scientific">Labilithrix luteola</name>
    <dbReference type="NCBI Taxonomy" id="1391654"/>
    <lineage>
        <taxon>Bacteria</taxon>
        <taxon>Pseudomonadati</taxon>
        <taxon>Myxococcota</taxon>
        <taxon>Polyangia</taxon>
        <taxon>Polyangiales</taxon>
        <taxon>Labilitrichaceae</taxon>
        <taxon>Labilithrix</taxon>
    </lineage>
</organism>
<dbReference type="InterPro" id="IPR035234">
    <property type="entry name" value="IgGFc-bd_N"/>
</dbReference>
<name>A0A0K1QAC4_9BACT</name>
<sequence length="619" mass="65628">MDAHAGDFPVSSETPMPLLLRYAPLSLALVTCFVACGESDRGFVQTSPDLGAQNDADAGPSCQGRRCSRDLHAVLDGCTGQVIETCPDEQGCGAGACTSPCDAASKSQGSIGCSFWTTPPDVFRTVDSSCFAAFVANTWSTPVNVKASLGANPLDVSKSIYRAIPAGDGSSNVHYQRIEGPIPPGEVGIVFLSQGDPTPSTNPATENAIACPVDVTVAFHGTAVSTHETSIYPAFHLETDVPVSAYSIFPYGGAKSYVTAATLLLPTASWGTNYMMMDGLSGLYNLGLPFVQVVAQEDDTVIRIKPRVDIRGGEGVAAGAKDAVSTWTLQRGQVLEFVQSLSLDGSPLESNHPVALFAGTQCSNIPLDRAACDALHQQIPTIGQWSSSYTAVPYKTRRVPLEGQEALPESVTWSIAAARDGTILTYDPEPSGSDGASTMPGNGPPAGVPHTLAGGEVTFLQSDHPFRVHSQGPDYPIFVANYMTGAQKYYTDGDPDFVNVIADDQFLDDYVFFVDHTYKTNTLTVVRKKDERGFHDVTLDCAGPISGWTPLGSDGTIEYAWLDITRDGHPNGACTSGRHQATSEGPFALYVWGIDFSVSYGYPAGAGSRPTSPYTVEVR</sequence>
<keyword evidence="3" id="KW-1185">Reference proteome</keyword>
<dbReference type="PANTHER" id="PTHR46534:SF1">
    <property type="entry name" value="IGGFC-BINDING PROTEIN N-TERMINAL DOMAIN-CONTAINING PROTEIN"/>
    <property type="match status" value="1"/>
</dbReference>
<proteinExistence type="predicted"/>
<dbReference type="PANTHER" id="PTHR46534">
    <property type="entry name" value="IGGFC_BINDING DOMAIN-CONTAINING PROTEIN"/>
    <property type="match status" value="1"/>
</dbReference>
<evidence type="ECO:0000313" key="2">
    <source>
        <dbReference type="EMBL" id="AKV02688.1"/>
    </source>
</evidence>
<dbReference type="KEGG" id="llu:AKJ09_09351"/>